<keyword evidence="2" id="KW-1133">Transmembrane helix</keyword>
<feature type="compositionally biased region" description="Basic residues" evidence="1">
    <location>
        <begin position="1"/>
        <end position="13"/>
    </location>
</feature>
<evidence type="ECO:0000256" key="2">
    <source>
        <dbReference type="SAM" id="Phobius"/>
    </source>
</evidence>
<feature type="compositionally biased region" description="Basic residues" evidence="1">
    <location>
        <begin position="24"/>
        <end position="41"/>
    </location>
</feature>
<accession>A0A517PS73</accession>
<gene>
    <name evidence="3" type="ORF">HG66A1_40330</name>
</gene>
<organism evidence="3 4">
    <name type="scientific">Gimesia chilikensis</name>
    <dbReference type="NCBI Taxonomy" id="2605989"/>
    <lineage>
        <taxon>Bacteria</taxon>
        <taxon>Pseudomonadati</taxon>
        <taxon>Planctomycetota</taxon>
        <taxon>Planctomycetia</taxon>
        <taxon>Planctomycetales</taxon>
        <taxon>Planctomycetaceae</taxon>
        <taxon>Gimesia</taxon>
    </lineage>
</organism>
<sequence>MSTQPPRRRRRRPQSTSESDPQMPRRRKKRSGSSGKKKKSSKKNQILLLRIGLFAAAGIVLLIGIFMMDWKGIGKSLGLPSAQERLLNRVIAIKEEQADLLASIRDEASARSAGESMKDLTVQIAETMQEANDLRKDKSQKVTPEEDRELRDRFMSLNKDLDARIKQETERIMKNPSLRPIMAEVFQDARFALMEAQSEMRKKSLQAGASSPGYSAVTSWTSLSPGDDIQALHMNVNWQPGKVVEVADDGKVKVHLNIHSGINSFDQFYERDKLRIKD</sequence>
<feature type="region of interest" description="Disordered" evidence="1">
    <location>
        <begin position="1"/>
        <end position="41"/>
    </location>
</feature>
<evidence type="ECO:0000313" key="3">
    <source>
        <dbReference type="EMBL" id="QDT22226.1"/>
    </source>
</evidence>
<keyword evidence="4" id="KW-1185">Reference proteome</keyword>
<dbReference type="EMBL" id="CP036266">
    <property type="protein sequence ID" value="QDT22226.1"/>
    <property type="molecule type" value="Genomic_DNA"/>
</dbReference>
<dbReference type="RefSeq" id="WP_145187758.1">
    <property type="nucleotide sequence ID" value="NZ_CP036266.1"/>
</dbReference>
<reference evidence="3 4" key="1">
    <citation type="submission" date="2019-02" db="EMBL/GenBank/DDBJ databases">
        <title>Deep-cultivation of Planctomycetes and their phenomic and genomic characterization uncovers novel biology.</title>
        <authorList>
            <person name="Wiegand S."/>
            <person name="Jogler M."/>
            <person name="Boedeker C."/>
            <person name="Pinto D."/>
            <person name="Vollmers J."/>
            <person name="Rivas-Marin E."/>
            <person name="Kohn T."/>
            <person name="Peeters S.H."/>
            <person name="Heuer A."/>
            <person name="Rast P."/>
            <person name="Oberbeckmann S."/>
            <person name="Bunk B."/>
            <person name="Jeske O."/>
            <person name="Meyerdierks A."/>
            <person name="Storesund J.E."/>
            <person name="Kallscheuer N."/>
            <person name="Luecker S."/>
            <person name="Lage O.M."/>
            <person name="Pohl T."/>
            <person name="Merkel B.J."/>
            <person name="Hornburger P."/>
            <person name="Mueller R.-W."/>
            <person name="Bruemmer F."/>
            <person name="Labrenz M."/>
            <person name="Spormann A.M."/>
            <person name="Op den Camp H."/>
            <person name="Overmann J."/>
            <person name="Amann R."/>
            <person name="Jetten M.S.M."/>
            <person name="Mascher T."/>
            <person name="Medema M.H."/>
            <person name="Devos D.P."/>
            <person name="Kaster A.-K."/>
            <person name="Ovreas L."/>
            <person name="Rohde M."/>
            <person name="Galperin M.Y."/>
            <person name="Jogler C."/>
        </authorList>
    </citation>
    <scope>NUCLEOTIDE SEQUENCE [LARGE SCALE GENOMIC DNA]</scope>
    <source>
        <strain evidence="3 4">HG66A1</strain>
    </source>
</reference>
<keyword evidence="2" id="KW-0812">Transmembrane</keyword>
<keyword evidence="2" id="KW-0472">Membrane</keyword>
<proteinExistence type="predicted"/>
<name>A0A517PS73_9PLAN</name>
<evidence type="ECO:0000256" key="1">
    <source>
        <dbReference type="SAM" id="MobiDB-lite"/>
    </source>
</evidence>
<protein>
    <submittedName>
        <fullName evidence="3">Uncharacterized protein</fullName>
    </submittedName>
</protein>
<feature type="transmembrane region" description="Helical" evidence="2">
    <location>
        <begin position="47"/>
        <end position="68"/>
    </location>
</feature>
<dbReference type="Proteomes" id="UP000320421">
    <property type="component" value="Chromosome"/>
</dbReference>
<evidence type="ECO:0000313" key="4">
    <source>
        <dbReference type="Proteomes" id="UP000320421"/>
    </source>
</evidence>
<dbReference type="AlphaFoldDB" id="A0A517PS73"/>